<dbReference type="SUPFAM" id="SSF54637">
    <property type="entry name" value="Thioesterase/thiol ester dehydrase-isomerase"/>
    <property type="match status" value="1"/>
</dbReference>
<dbReference type="Proteomes" id="UP000075391">
    <property type="component" value="Unassembled WGS sequence"/>
</dbReference>
<dbReference type="Pfam" id="PF14539">
    <property type="entry name" value="DUF4442"/>
    <property type="match status" value="1"/>
</dbReference>
<sequence>MNQQWLTILMSKGIELEQNLRQQLQTAKDELKSQLESRGIRMSAADFAALLEEVSPKASHAALSYALDIVRPFSAGMGLRISRLSDTQVEMVIPARTRNMSETNHMHEGALTTAAAEAAKVLWMRHAPVGNFEISVSRIEAEFFKNQTEDCRIRMELPETTRELVLSALRDHREAKIEAELKIFDDNEQAVAEVRLQLNFKHTPALAGQE</sequence>
<name>A0A150WVL6_BDEBC</name>
<evidence type="ECO:0000313" key="1">
    <source>
        <dbReference type="EMBL" id="KYG70568.1"/>
    </source>
</evidence>
<protein>
    <recommendedName>
        <fullName evidence="3">DUF4442 domain-containing protein</fullName>
    </recommendedName>
</protein>
<dbReference type="InterPro" id="IPR029069">
    <property type="entry name" value="HotDog_dom_sf"/>
</dbReference>
<dbReference type="AlphaFoldDB" id="A0A150WVL6"/>
<reference evidence="1 2" key="1">
    <citation type="submission" date="2016-03" db="EMBL/GenBank/DDBJ databases">
        <authorList>
            <person name="Ploux O."/>
        </authorList>
    </citation>
    <scope>NUCLEOTIDE SEQUENCE [LARGE SCALE GENOMIC DNA]</scope>
    <source>
        <strain evidence="1 2">BER2</strain>
    </source>
</reference>
<accession>A0A150WVL6</accession>
<organism evidence="1 2">
    <name type="scientific">Bdellovibrio bacteriovorus</name>
    <dbReference type="NCBI Taxonomy" id="959"/>
    <lineage>
        <taxon>Bacteria</taxon>
        <taxon>Pseudomonadati</taxon>
        <taxon>Bdellovibrionota</taxon>
        <taxon>Bdellovibrionia</taxon>
        <taxon>Bdellovibrionales</taxon>
        <taxon>Pseudobdellovibrionaceae</taxon>
        <taxon>Bdellovibrio</taxon>
    </lineage>
</organism>
<comment type="caution">
    <text evidence="1">The sequence shown here is derived from an EMBL/GenBank/DDBJ whole genome shotgun (WGS) entry which is preliminary data.</text>
</comment>
<gene>
    <name evidence="1" type="ORF">AZI85_01095</name>
</gene>
<dbReference type="EMBL" id="LUKF01000001">
    <property type="protein sequence ID" value="KYG70568.1"/>
    <property type="molecule type" value="Genomic_DNA"/>
</dbReference>
<dbReference type="InterPro" id="IPR027961">
    <property type="entry name" value="DUF4442"/>
</dbReference>
<evidence type="ECO:0000313" key="2">
    <source>
        <dbReference type="Proteomes" id="UP000075391"/>
    </source>
</evidence>
<dbReference type="Gene3D" id="3.10.129.10">
    <property type="entry name" value="Hotdog Thioesterase"/>
    <property type="match status" value="1"/>
</dbReference>
<dbReference type="RefSeq" id="WP_063242345.1">
    <property type="nucleotide sequence ID" value="NZ_LUKF01000001.1"/>
</dbReference>
<evidence type="ECO:0008006" key="3">
    <source>
        <dbReference type="Google" id="ProtNLM"/>
    </source>
</evidence>
<proteinExistence type="predicted"/>